<comment type="caution">
    <text evidence="1">The sequence shown here is derived from an EMBL/GenBank/DDBJ whole genome shotgun (WGS) entry which is preliminary data.</text>
</comment>
<dbReference type="EMBL" id="CAJZBQ010000057">
    <property type="protein sequence ID" value="CAG9333628.1"/>
    <property type="molecule type" value="Genomic_DNA"/>
</dbReference>
<organism evidence="1 2">
    <name type="scientific">Blepharisma stoltei</name>
    <dbReference type="NCBI Taxonomy" id="1481888"/>
    <lineage>
        <taxon>Eukaryota</taxon>
        <taxon>Sar</taxon>
        <taxon>Alveolata</taxon>
        <taxon>Ciliophora</taxon>
        <taxon>Postciliodesmatophora</taxon>
        <taxon>Heterotrichea</taxon>
        <taxon>Heterotrichida</taxon>
        <taxon>Blepharismidae</taxon>
        <taxon>Blepharisma</taxon>
    </lineage>
</organism>
<dbReference type="AlphaFoldDB" id="A0AAU9K880"/>
<keyword evidence="2" id="KW-1185">Reference proteome</keyword>
<protein>
    <submittedName>
        <fullName evidence="1">Uncharacterized protein</fullName>
    </submittedName>
</protein>
<sequence>MTDFSEINISKIENPFLHKKEKKEKLIVEPLISIYNTQNKKKFGNLFINKDEKEIYKNKKIQILESKMFQDMIKPLCTILFIEASDNFTDRKNDWK</sequence>
<name>A0AAU9K880_9CILI</name>
<evidence type="ECO:0000313" key="2">
    <source>
        <dbReference type="Proteomes" id="UP001162131"/>
    </source>
</evidence>
<accession>A0AAU9K880</accession>
<dbReference type="Proteomes" id="UP001162131">
    <property type="component" value="Unassembled WGS sequence"/>
</dbReference>
<proteinExistence type="predicted"/>
<gene>
    <name evidence="1" type="ORF">BSTOLATCC_MIC59445</name>
</gene>
<reference evidence="1" key="1">
    <citation type="submission" date="2021-09" db="EMBL/GenBank/DDBJ databases">
        <authorList>
            <consortium name="AG Swart"/>
            <person name="Singh M."/>
            <person name="Singh A."/>
            <person name="Seah K."/>
            <person name="Emmerich C."/>
        </authorList>
    </citation>
    <scope>NUCLEOTIDE SEQUENCE</scope>
    <source>
        <strain evidence="1">ATCC30299</strain>
    </source>
</reference>
<evidence type="ECO:0000313" key="1">
    <source>
        <dbReference type="EMBL" id="CAG9333628.1"/>
    </source>
</evidence>